<evidence type="ECO:0000256" key="2">
    <source>
        <dbReference type="ARBA" id="ARBA00023026"/>
    </source>
</evidence>
<keyword evidence="2" id="KW-0843">Virulence</keyword>
<dbReference type="SUPFAM" id="SSF54106">
    <property type="entry name" value="LysM domain"/>
    <property type="match status" value="3"/>
</dbReference>
<dbReference type="AlphaFoldDB" id="A0A8H5HHT7"/>
<keyword evidence="6" id="KW-1185">Reference proteome</keyword>
<evidence type="ECO:0000256" key="3">
    <source>
        <dbReference type="SAM" id="SignalP"/>
    </source>
</evidence>
<accession>A0A8H5HHT7</accession>
<dbReference type="SMART" id="SM00257">
    <property type="entry name" value="LysM"/>
    <property type="match status" value="3"/>
</dbReference>
<evidence type="ECO:0000313" key="6">
    <source>
        <dbReference type="Proteomes" id="UP000518752"/>
    </source>
</evidence>
<evidence type="ECO:0000259" key="4">
    <source>
        <dbReference type="PROSITE" id="PS51782"/>
    </source>
</evidence>
<dbReference type="Pfam" id="PF01476">
    <property type="entry name" value="LysM"/>
    <property type="match status" value="3"/>
</dbReference>
<sequence length="187" mass="18926">MFARRSLFAMVTALGAIMAAKVLAQTCQATYTVVSGDNCVAIAAKFNVTDAALLAANPAVDANCDNLFIGQQLCIPLPPANCKSQYTVVAGDNCVAIAAEFSVSDAALLAANPAVNAQCSNLSVGELLCIPLPPAGCSAQYTVASGDVCISIANKFGITAAQLQSANPQIDAACDNLAVGELLCIPA</sequence>
<comment type="caution">
    <text evidence="5">The sequence shown here is derived from an EMBL/GenBank/DDBJ whole genome shotgun (WGS) entry which is preliminary data.</text>
</comment>
<keyword evidence="3" id="KW-0732">Signal</keyword>
<proteinExistence type="predicted"/>
<name>A0A8H5HHT7_9AGAR</name>
<feature type="signal peptide" evidence="3">
    <location>
        <begin position="1"/>
        <end position="24"/>
    </location>
</feature>
<dbReference type="Gene3D" id="3.10.350.10">
    <property type="entry name" value="LysM domain"/>
    <property type="match status" value="3"/>
</dbReference>
<dbReference type="PROSITE" id="PS51782">
    <property type="entry name" value="LYSM"/>
    <property type="match status" value="3"/>
</dbReference>
<evidence type="ECO:0000313" key="5">
    <source>
        <dbReference type="EMBL" id="KAF5383492.1"/>
    </source>
</evidence>
<dbReference type="PANTHER" id="PTHR34997">
    <property type="entry name" value="AM15"/>
    <property type="match status" value="1"/>
</dbReference>
<gene>
    <name evidence="5" type="ORF">D9757_006090</name>
</gene>
<feature type="domain" description="LysM" evidence="4">
    <location>
        <begin position="139"/>
        <end position="185"/>
    </location>
</feature>
<keyword evidence="1" id="KW-0147">Chitin-binding</keyword>
<evidence type="ECO:0000256" key="1">
    <source>
        <dbReference type="ARBA" id="ARBA00022669"/>
    </source>
</evidence>
<dbReference type="EMBL" id="JAACJN010000047">
    <property type="protein sequence ID" value="KAF5383492.1"/>
    <property type="molecule type" value="Genomic_DNA"/>
</dbReference>
<dbReference type="Proteomes" id="UP000518752">
    <property type="component" value="Unassembled WGS sequence"/>
</dbReference>
<feature type="domain" description="LysM" evidence="4">
    <location>
        <begin position="84"/>
        <end position="130"/>
    </location>
</feature>
<protein>
    <recommendedName>
        <fullName evidence="4">LysM domain-containing protein</fullName>
    </recommendedName>
</protein>
<dbReference type="CDD" id="cd00118">
    <property type="entry name" value="LysM"/>
    <property type="match status" value="3"/>
</dbReference>
<dbReference type="GO" id="GO:0008061">
    <property type="term" value="F:chitin binding"/>
    <property type="evidence" value="ECO:0007669"/>
    <property type="project" value="UniProtKB-KW"/>
</dbReference>
<dbReference type="OrthoDB" id="5985073at2759"/>
<reference evidence="5 6" key="1">
    <citation type="journal article" date="2020" name="ISME J.">
        <title>Uncovering the hidden diversity of litter-decomposition mechanisms in mushroom-forming fungi.</title>
        <authorList>
            <person name="Floudas D."/>
            <person name="Bentzer J."/>
            <person name="Ahren D."/>
            <person name="Johansson T."/>
            <person name="Persson P."/>
            <person name="Tunlid A."/>
        </authorList>
    </citation>
    <scope>NUCLEOTIDE SEQUENCE [LARGE SCALE GENOMIC DNA]</scope>
    <source>
        <strain evidence="5 6">CBS 406.79</strain>
    </source>
</reference>
<dbReference type="InterPro" id="IPR052210">
    <property type="entry name" value="LysM1-like"/>
</dbReference>
<feature type="domain" description="LysM" evidence="4">
    <location>
        <begin position="29"/>
        <end position="75"/>
    </location>
</feature>
<organism evidence="5 6">
    <name type="scientific">Collybiopsis confluens</name>
    <dbReference type="NCBI Taxonomy" id="2823264"/>
    <lineage>
        <taxon>Eukaryota</taxon>
        <taxon>Fungi</taxon>
        <taxon>Dikarya</taxon>
        <taxon>Basidiomycota</taxon>
        <taxon>Agaricomycotina</taxon>
        <taxon>Agaricomycetes</taxon>
        <taxon>Agaricomycetidae</taxon>
        <taxon>Agaricales</taxon>
        <taxon>Marasmiineae</taxon>
        <taxon>Omphalotaceae</taxon>
        <taxon>Collybiopsis</taxon>
    </lineage>
</organism>
<feature type="chain" id="PRO_5034995755" description="LysM domain-containing protein" evidence="3">
    <location>
        <begin position="25"/>
        <end position="187"/>
    </location>
</feature>
<dbReference type="InterPro" id="IPR036779">
    <property type="entry name" value="LysM_dom_sf"/>
</dbReference>
<dbReference type="InterPro" id="IPR018392">
    <property type="entry name" value="LysM"/>
</dbReference>
<dbReference type="PANTHER" id="PTHR34997:SF1">
    <property type="entry name" value="PEPTIDOGLYCAN-BINDING LYSIN DOMAIN"/>
    <property type="match status" value="1"/>
</dbReference>